<dbReference type="AlphaFoldDB" id="A0A4Y8ULQ8"/>
<dbReference type="InterPro" id="IPR029069">
    <property type="entry name" value="HotDog_dom_sf"/>
</dbReference>
<gene>
    <name evidence="1" type="ORF">E3W66_01000</name>
</gene>
<dbReference type="PANTHER" id="PTHR43664:SF1">
    <property type="entry name" value="BETA-METHYLMALYL-COA DEHYDRATASE"/>
    <property type="match status" value="1"/>
</dbReference>
<evidence type="ECO:0000313" key="1">
    <source>
        <dbReference type="EMBL" id="TFH68569.1"/>
    </source>
</evidence>
<keyword evidence="2" id="KW-1185">Reference proteome</keyword>
<dbReference type="SUPFAM" id="SSF54637">
    <property type="entry name" value="Thioesterase/thiol ester dehydrase-isomerase"/>
    <property type="match status" value="1"/>
</dbReference>
<protein>
    <submittedName>
        <fullName evidence="1">Dehydratase</fullName>
    </submittedName>
</protein>
<comment type="caution">
    <text evidence="1">The sequence shown here is derived from an EMBL/GenBank/DDBJ whole genome shotgun (WGS) entry which is preliminary data.</text>
</comment>
<name>A0A4Y8ULQ8_9GAMM</name>
<organism evidence="1 2">
    <name type="scientific">Gammaproteobacteria bacterium LSUCC0057</name>
    <dbReference type="NCBI Taxonomy" id="2559237"/>
    <lineage>
        <taxon>Bacteria</taxon>
        <taxon>Pseudomonadati</taxon>
        <taxon>Pseudomonadota</taxon>
        <taxon>Gammaproteobacteria</taxon>
        <taxon>Cellvibrionales</taxon>
        <taxon>Porticoccaceae</taxon>
        <taxon>SAR92 clade</taxon>
    </lineage>
</organism>
<dbReference type="PANTHER" id="PTHR43664">
    <property type="entry name" value="MONOAMINE OXIDASE-RELATED"/>
    <property type="match status" value="1"/>
</dbReference>
<dbReference type="EMBL" id="SPIA01000001">
    <property type="protein sequence ID" value="TFH68569.1"/>
    <property type="molecule type" value="Genomic_DNA"/>
</dbReference>
<dbReference type="Gene3D" id="3.10.129.10">
    <property type="entry name" value="Hotdog Thioesterase"/>
    <property type="match status" value="1"/>
</dbReference>
<dbReference type="Proteomes" id="UP000298133">
    <property type="component" value="Unassembled WGS sequence"/>
</dbReference>
<dbReference type="InterPro" id="IPR052342">
    <property type="entry name" value="MCH/BMMD"/>
</dbReference>
<evidence type="ECO:0000313" key="2">
    <source>
        <dbReference type="Proteomes" id="UP000298133"/>
    </source>
</evidence>
<reference evidence="1 2" key="1">
    <citation type="submission" date="2019-03" db="EMBL/GenBank/DDBJ databases">
        <title>Draft genome of Gammaproteobacteria bacterium LSUCC0057, a member of the SAR92 clade.</title>
        <authorList>
            <person name="Lanclos V.C."/>
            <person name="Doiron C."/>
            <person name="Henson M.W."/>
            <person name="Thrash J.C."/>
        </authorList>
    </citation>
    <scope>NUCLEOTIDE SEQUENCE [LARGE SCALE GENOMIC DNA]</scope>
    <source>
        <strain evidence="1 2">LSUCC0057</strain>
    </source>
</reference>
<accession>A0A4Y8ULQ8</accession>
<proteinExistence type="predicted"/>
<sequence>MDKTPLLRSRWYEDLPIGEFHVFGSHTFSEREIVEFGQRYAPQPFHTDFDAACDTLYRGLIASGWQICAVWMTKMVSYMENYAHGVQDGRRNGGGVGIDELQWLVPVRPGHTLTFTYEIIEKDDRVIRDKWGIIRSRNEAFNQNGERVCSFVANILAERDPAKR</sequence>
<dbReference type="OrthoDB" id="9774179at2"/>